<accession>A0A7W9MXB5</accession>
<organism evidence="1 2">
    <name type="scientific">Kribbella italica</name>
    <dbReference type="NCBI Taxonomy" id="1540520"/>
    <lineage>
        <taxon>Bacteria</taxon>
        <taxon>Bacillati</taxon>
        <taxon>Actinomycetota</taxon>
        <taxon>Actinomycetes</taxon>
        <taxon>Propionibacteriales</taxon>
        <taxon>Kribbellaceae</taxon>
        <taxon>Kribbella</taxon>
    </lineage>
</organism>
<sequence length="31" mass="3608">MIEGRQTAAYDGDLVVFLIGMRVNKLRAWRQ</sequence>
<name>A0A7W9MXB5_9ACTN</name>
<dbReference type="AlphaFoldDB" id="A0A7W9MXB5"/>
<gene>
    <name evidence="1" type="ORF">HDA39_005926</name>
</gene>
<reference evidence="1 2" key="1">
    <citation type="submission" date="2020-08" db="EMBL/GenBank/DDBJ databases">
        <title>Sequencing the genomes of 1000 actinobacteria strains.</title>
        <authorList>
            <person name="Klenk H.-P."/>
        </authorList>
    </citation>
    <scope>NUCLEOTIDE SEQUENCE [LARGE SCALE GENOMIC DNA]</scope>
    <source>
        <strain evidence="1 2">DSM 28967</strain>
    </source>
</reference>
<comment type="caution">
    <text evidence="1">The sequence shown here is derived from an EMBL/GenBank/DDBJ whole genome shotgun (WGS) entry which is preliminary data.</text>
</comment>
<dbReference type="RefSeq" id="WP_238356177.1">
    <property type="nucleotide sequence ID" value="NZ_JACHMY010000001.1"/>
</dbReference>
<keyword evidence="2" id="KW-1185">Reference proteome</keyword>
<proteinExistence type="predicted"/>
<protein>
    <submittedName>
        <fullName evidence="1">Uncharacterized protein</fullName>
    </submittedName>
</protein>
<dbReference type="EMBL" id="JACHMY010000001">
    <property type="protein sequence ID" value="MBB5839192.1"/>
    <property type="molecule type" value="Genomic_DNA"/>
</dbReference>
<evidence type="ECO:0000313" key="2">
    <source>
        <dbReference type="Proteomes" id="UP000549971"/>
    </source>
</evidence>
<evidence type="ECO:0000313" key="1">
    <source>
        <dbReference type="EMBL" id="MBB5839192.1"/>
    </source>
</evidence>
<dbReference type="Proteomes" id="UP000549971">
    <property type="component" value="Unassembled WGS sequence"/>
</dbReference>